<evidence type="ECO:0000256" key="1">
    <source>
        <dbReference type="SAM" id="MobiDB-lite"/>
    </source>
</evidence>
<sequence>MAPVRRGTVRGSEAKDKGQGPRRIWLLRFGVAPTPLHNCRGTERPPALLPTPHSILPCFAKSKIGNKIGKWPGTSAFAPRATTTPSASIYKQLEDSCGATRELRLHVSGLASLLAEERDRAFARGAETRREVVVPVRRDEKEVVEAEVEKDYRVLEGDAEFGGGLEEGVEGVGGCCSDGDPAARSDLTRSPLMPPPPPEPRDQSPSLPKAPSPPACPPTHHPLSPATQPPTPSPASTTDPRPATNDESISAIELAVVLDTIEPPPVATQLPAVPHPPSCRRSPVRIDDDATPTSIIPRGPCTSPRPTTPPARTPRVVTIARPRFTPEDDDDDDTRGPLVAPRLRWYVEAMERQRPATRADVDWEMVASAGRLRRVETVLAG</sequence>
<protein>
    <submittedName>
        <fullName evidence="2">Uncharacterized protein</fullName>
    </submittedName>
</protein>
<feature type="compositionally biased region" description="Pro residues" evidence="1">
    <location>
        <begin position="208"/>
        <end position="220"/>
    </location>
</feature>
<feature type="compositionally biased region" description="Low complexity" evidence="1">
    <location>
        <begin position="234"/>
        <end position="243"/>
    </location>
</feature>
<evidence type="ECO:0000313" key="3">
    <source>
        <dbReference type="Proteomes" id="UP000269721"/>
    </source>
</evidence>
<keyword evidence="3" id="KW-1185">Reference proteome</keyword>
<organism evidence="2 3">
    <name type="scientific">Blyttiomyces helicus</name>
    <dbReference type="NCBI Taxonomy" id="388810"/>
    <lineage>
        <taxon>Eukaryota</taxon>
        <taxon>Fungi</taxon>
        <taxon>Fungi incertae sedis</taxon>
        <taxon>Chytridiomycota</taxon>
        <taxon>Chytridiomycota incertae sedis</taxon>
        <taxon>Chytridiomycetes</taxon>
        <taxon>Chytridiomycetes incertae sedis</taxon>
        <taxon>Blyttiomyces</taxon>
    </lineage>
</organism>
<dbReference type="AlphaFoldDB" id="A0A4P9WDM7"/>
<feature type="region of interest" description="Disordered" evidence="1">
    <location>
        <begin position="267"/>
        <end position="313"/>
    </location>
</feature>
<name>A0A4P9WDM7_9FUNG</name>
<dbReference type="Proteomes" id="UP000269721">
    <property type="component" value="Unassembled WGS sequence"/>
</dbReference>
<evidence type="ECO:0000313" key="2">
    <source>
        <dbReference type="EMBL" id="RKO89060.1"/>
    </source>
</evidence>
<feature type="region of interest" description="Disordered" evidence="1">
    <location>
        <begin position="170"/>
        <end position="250"/>
    </location>
</feature>
<reference evidence="3" key="1">
    <citation type="journal article" date="2018" name="Nat. Microbiol.">
        <title>Leveraging single-cell genomics to expand the fungal tree of life.</title>
        <authorList>
            <person name="Ahrendt S.R."/>
            <person name="Quandt C.A."/>
            <person name="Ciobanu D."/>
            <person name="Clum A."/>
            <person name="Salamov A."/>
            <person name="Andreopoulos B."/>
            <person name="Cheng J.F."/>
            <person name="Woyke T."/>
            <person name="Pelin A."/>
            <person name="Henrissat B."/>
            <person name="Reynolds N.K."/>
            <person name="Benny G.L."/>
            <person name="Smith M.E."/>
            <person name="James T.Y."/>
            <person name="Grigoriev I.V."/>
        </authorList>
    </citation>
    <scope>NUCLEOTIDE SEQUENCE [LARGE SCALE GENOMIC DNA]</scope>
</reference>
<proteinExistence type="predicted"/>
<accession>A0A4P9WDM7</accession>
<gene>
    <name evidence="2" type="ORF">BDK51DRAFT_40019</name>
</gene>
<dbReference type="EMBL" id="KZ996313">
    <property type="protein sequence ID" value="RKO89060.1"/>
    <property type="molecule type" value="Genomic_DNA"/>
</dbReference>